<comment type="caution">
    <text evidence="1">The sequence shown here is derived from an EMBL/GenBank/DDBJ whole genome shotgun (WGS) entry which is preliminary data.</text>
</comment>
<reference evidence="1" key="1">
    <citation type="submission" date="2020-04" db="EMBL/GenBank/DDBJ databases">
        <title>Hybrid Assembly of Korean Phytophthora infestans isolates.</title>
        <authorList>
            <person name="Prokchorchik M."/>
            <person name="Lee Y."/>
            <person name="Seo J."/>
            <person name="Cho J.-H."/>
            <person name="Park Y.-E."/>
            <person name="Jang D.-C."/>
            <person name="Im J.-S."/>
            <person name="Choi J.-G."/>
            <person name="Park H.-J."/>
            <person name="Lee G.-B."/>
            <person name="Lee Y.-G."/>
            <person name="Hong S.-Y."/>
            <person name="Cho K."/>
            <person name="Sohn K.H."/>
        </authorList>
    </citation>
    <scope>NUCLEOTIDE SEQUENCE</scope>
    <source>
        <strain evidence="1">KR_1_A1</strain>
    </source>
</reference>
<protein>
    <submittedName>
        <fullName evidence="1">Uncharacterized protein</fullName>
    </submittedName>
</protein>
<dbReference type="AlphaFoldDB" id="A0A833STY0"/>
<evidence type="ECO:0000313" key="2">
    <source>
        <dbReference type="Proteomes" id="UP000602510"/>
    </source>
</evidence>
<evidence type="ECO:0000313" key="1">
    <source>
        <dbReference type="EMBL" id="KAF4045856.1"/>
    </source>
</evidence>
<keyword evidence="2" id="KW-1185">Reference proteome</keyword>
<sequence length="203" mass="22757">MGESPVLRQVPTFVGHFRQASLNATNYTKDMEKLVMRTQFTPDTQDGDAPTFGYRANDDGAPAIGEDVDNDPTINGMATPYMVKMLRHVAILITPYSLSFFEPFAFVPPHGDLCDIQQTGDLINTALNYKTQYNSYHVFQAMQQQQRSFDALDVPFHVVKSVGDRVSSFPMEVVSLVIKHLYLMHYSRDGAEVDTRKDAALAV</sequence>
<gene>
    <name evidence="1" type="ORF">GN244_ATG01685</name>
</gene>
<dbReference type="EMBL" id="WSZM01000038">
    <property type="protein sequence ID" value="KAF4045856.1"/>
    <property type="molecule type" value="Genomic_DNA"/>
</dbReference>
<dbReference type="Proteomes" id="UP000602510">
    <property type="component" value="Unassembled WGS sequence"/>
</dbReference>
<proteinExistence type="predicted"/>
<name>A0A833STY0_PHYIN</name>
<accession>A0A833STY0</accession>
<organism evidence="1 2">
    <name type="scientific">Phytophthora infestans</name>
    <name type="common">Potato late blight agent</name>
    <name type="synonym">Botrytis infestans</name>
    <dbReference type="NCBI Taxonomy" id="4787"/>
    <lineage>
        <taxon>Eukaryota</taxon>
        <taxon>Sar</taxon>
        <taxon>Stramenopiles</taxon>
        <taxon>Oomycota</taxon>
        <taxon>Peronosporomycetes</taxon>
        <taxon>Peronosporales</taxon>
        <taxon>Peronosporaceae</taxon>
        <taxon>Phytophthora</taxon>
    </lineage>
</organism>